<organism evidence="1 2">
    <name type="scientific">Dendrobium thyrsiflorum</name>
    <name type="common">Pinecone-like raceme dendrobium</name>
    <name type="synonym">Orchid</name>
    <dbReference type="NCBI Taxonomy" id="117978"/>
    <lineage>
        <taxon>Eukaryota</taxon>
        <taxon>Viridiplantae</taxon>
        <taxon>Streptophyta</taxon>
        <taxon>Embryophyta</taxon>
        <taxon>Tracheophyta</taxon>
        <taxon>Spermatophyta</taxon>
        <taxon>Magnoliopsida</taxon>
        <taxon>Liliopsida</taxon>
        <taxon>Asparagales</taxon>
        <taxon>Orchidaceae</taxon>
        <taxon>Epidendroideae</taxon>
        <taxon>Malaxideae</taxon>
        <taxon>Dendrobiinae</taxon>
        <taxon>Dendrobium</taxon>
    </lineage>
</organism>
<name>A0ABD0VSZ1_DENTH</name>
<protein>
    <recommendedName>
        <fullName evidence="3">CCHC-type domain-containing protein</fullName>
    </recommendedName>
</protein>
<dbReference type="Proteomes" id="UP001552299">
    <property type="component" value="Unassembled WGS sequence"/>
</dbReference>
<keyword evidence="2" id="KW-1185">Reference proteome</keyword>
<proteinExistence type="predicted"/>
<dbReference type="EMBL" id="JANQDX010000001">
    <property type="protein sequence ID" value="KAL0928199.1"/>
    <property type="molecule type" value="Genomic_DNA"/>
</dbReference>
<evidence type="ECO:0000313" key="1">
    <source>
        <dbReference type="EMBL" id="KAL0928199.1"/>
    </source>
</evidence>
<dbReference type="AlphaFoldDB" id="A0ABD0VSZ1"/>
<gene>
    <name evidence="1" type="ORF">M5K25_000069</name>
</gene>
<reference evidence="1 2" key="1">
    <citation type="journal article" date="2024" name="Plant Biotechnol. J.">
        <title>Dendrobium thyrsiflorum genome and its molecular insights into genes involved in important horticultural traits.</title>
        <authorList>
            <person name="Chen B."/>
            <person name="Wang J.Y."/>
            <person name="Zheng P.J."/>
            <person name="Li K.L."/>
            <person name="Liang Y.M."/>
            <person name="Chen X.F."/>
            <person name="Zhang C."/>
            <person name="Zhao X."/>
            <person name="He X."/>
            <person name="Zhang G.Q."/>
            <person name="Liu Z.J."/>
            <person name="Xu Q."/>
        </authorList>
    </citation>
    <scope>NUCLEOTIDE SEQUENCE [LARGE SCALE GENOMIC DNA]</scope>
    <source>
        <strain evidence="1">GZMU011</strain>
    </source>
</reference>
<comment type="caution">
    <text evidence="1">The sequence shown here is derived from an EMBL/GenBank/DDBJ whole genome shotgun (WGS) entry which is preliminary data.</text>
</comment>
<accession>A0ABD0VSZ1</accession>
<evidence type="ECO:0000313" key="2">
    <source>
        <dbReference type="Proteomes" id="UP001552299"/>
    </source>
</evidence>
<sequence length="149" mass="17325">MIINYDKVVQVTEAKKKVNTEENDNIALMTHQFKNFLKRKQRRHQNNWNKGKSSKNIKISSDTIFFECRKSGHLRAECPNLKARLIKEKGEEKPKYKKGKLKTQKAFWADSGSESSEAEAEEEVMNLCLMANNNLDQSDQDEMLKKNSE</sequence>
<evidence type="ECO:0008006" key="3">
    <source>
        <dbReference type="Google" id="ProtNLM"/>
    </source>
</evidence>